<reference evidence="2 3" key="1">
    <citation type="journal article" date="2018" name="Front. Plant Sci.">
        <title>Red Clover (Trifolium pratense) and Zigzag Clover (T. medium) - A Picture of Genomic Similarities and Differences.</title>
        <authorList>
            <person name="Dluhosova J."/>
            <person name="Istvanek J."/>
            <person name="Nedelnik J."/>
            <person name="Repkova J."/>
        </authorList>
    </citation>
    <scope>NUCLEOTIDE SEQUENCE [LARGE SCALE GENOMIC DNA]</scope>
    <source>
        <strain evidence="3">cv. 10/8</strain>
        <tissue evidence="2">Leaf</tissue>
    </source>
</reference>
<name>A0A392UVP3_9FABA</name>
<protein>
    <submittedName>
        <fullName evidence="2">Uncharacterized protein</fullName>
    </submittedName>
</protein>
<dbReference type="EMBL" id="LXQA010987304">
    <property type="protein sequence ID" value="MCI80076.1"/>
    <property type="molecule type" value="Genomic_DNA"/>
</dbReference>
<evidence type="ECO:0000313" key="2">
    <source>
        <dbReference type="EMBL" id="MCI80076.1"/>
    </source>
</evidence>
<dbReference type="Proteomes" id="UP000265520">
    <property type="component" value="Unassembled WGS sequence"/>
</dbReference>
<feature type="region of interest" description="Disordered" evidence="1">
    <location>
        <begin position="1"/>
        <end position="42"/>
    </location>
</feature>
<accession>A0A392UVP3</accession>
<evidence type="ECO:0000313" key="3">
    <source>
        <dbReference type="Proteomes" id="UP000265520"/>
    </source>
</evidence>
<organism evidence="2 3">
    <name type="scientific">Trifolium medium</name>
    <dbReference type="NCBI Taxonomy" id="97028"/>
    <lineage>
        <taxon>Eukaryota</taxon>
        <taxon>Viridiplantae</taxon>
        <taxon>Streptophyta</taxon>
        <taxon>Embryophyta</taxon>
        <taxon>Tracheophyta</taxon>
        <taxon>Spermatophyta</taxon>
        <taxon>Magnoliopsida</taxon>
        <taxon>eudicotyledons</taxon>
        <taxon>Gunneridae</taxon>
        <taxon>Pentapetalae</taxon>
        <taxon>rosids</taxon>
        <taxon>fabids</taxon>
        <taxon>Fabales</taxon>
        <taxon>Fabaceae</taxon>
        <taxon>Papilionoideae</taxon>
        <taxon>50 kb inversion clade</taxon>
        <taxon>NPAAA clade</taxon>
        <taxon>Hologalegina</taxon>
        <taxon>IRL clade</taxon>
        <taxon>Trifolieae</taxon>
        <taxon>Trifolium</taxon>
    </lineage>
</organism>
<dbReference type="AlphaFoldDB" id="A0A392UVP3"/>
<feature type="compositionally biased region" description="Low complexity" evidence="1">
    <location>
        <begin position="20"/>
        <end position="34"/>
    </location>
</feature>
<sequence length="42" mass="4184">MAPPFLVRASSIRSPRVANSAGEGTSGSTATTAAVDSLRPPV</sequence>
<comment type="caution">
    <text evidence="2">The sequence shown here is derived from an EMBL/GenBank/DDBJ whole genome shotgun (WGS) entry which is preliminary data.</text>
</comment>
<evidence type="ECO:0000256" key="1">
    <source>
        <dbReference type="SAM" id="MobiDB-lite"/>
    </source>
</evidence>
<proteinExistence type="predicted"/>
<keyword evidence="3" id="KW-1185">Reference proteome</keyword>